<dbReference type="InterPro" id="IPR000182">
    <property type="entry name" value="GNAT_dom"/>
</dbReference>
<reference evidence="4 5" key="1">
    <citation type="journal article" date="2019" name="Sci. Rep.">
        <title>Comparative genomics of chytrid fungi reveal insights into the obligate biotrophic and pathogenic lifestyle of Synchytrium endobioticum.</title>
        <authorList>
            <person name="van de Vossenberg B.T.L.H."/>
            <person name="Warris S."/>
            <person name="Nguyen H.D.T."/>
            <person name="van Gent-Pelzer M.P.E."/>
            <person name="Joly D.L."/>
            <person name="van de Geest H.C."/>
            <person name="Bonants P.J.M."/>
            <person name="Smith D.S."/>
            <person name="Levesque C.A."/>
            <person name="van der Lee T.A.J."/>
        </authorList>
    </citation>
    <scope>NUCLEOTIDE SEQUENCE [LARGE SCALE GENOMIC DNA]</scope>
    <source>
        <strain evidence="4 5">CBS 675.73</strain>
    </source>
</reference>
<dbReference type="GO" id="GO:0016747">
    <property type="term" value="F:acyltransferase activity, transferring groups other than amino-acyl groups"/>
    <property type="evidence" value="ECO:0007669"/>
    <property type="project" value="InterPro"/>
</dbReference>
<dbReference type="STRING" id="246404.A0A507CR78"/>
<evidence type="ECO:0000313" key="4">
    <source>
        <dbReference type="EMBL" id="TPX41665.1"/>
    </source>
</evidence>
<evidence type="ECO:0000256" key="2">
    <source>
        <dbReference type="ARBA" id="ARBA00023315"/>
    </source>
</evidence>
<dbReference type="AlphaFoldDB" id="A0A507CR78"/>
<keyword evidence="2" id="KW-0012">Acyltransferase</keyword>
<evidence type="ECO:0000256" key="1">
    <source>
        <dbReference type="ARBA" id="ARBA00022679"/>
    </source>
</evidence>
<protein>
    <recommendedName>
        <fullName evidence="3">N-acetyltransferase domain-containing protein</fullName>
    </recommendedName>
</protein>
<evidence type="ECO:0000259" key="3">
    <source>
        <dbReference type="Pfam" id="PF00583"/>
    </source>
</evidence>
<dbReference type="InterPro" id="IPR016181">
    <property type="entry name" value="Acyl_CoA_acyltransferase"/>
</dbReference>
<sequence length="173" mass="18708">MPVQIVRPSKFFRSSVGDLTPNNAGQLKVLLERAMPPAFTDDLDAFCKAAAATEDLCSLVYFNDMPVGAVVCAKEVDPKNVPVVVSNKKANSAQQPSNPPHKIVIQALCVLEPYRTLGLATRLIESVVERTNEKTESIKVVKMDGSDDAAVTAIFSKTGFSQQDGAWVNTLNK</sequence>
<gene>
    <name evidence="4" type="ORF">CcCBS67573_g10561</name>
</gene>
<dbReference type="OrthoDB" id="47374at2759"/>
<dbReference type="PANTHER" id="PTHR42919">
    <property type="entry name" value="N-ALPHA-ACETYLTRANSFERASE"/>
    <property type="match status" value="1"/>
</dbReference>
<proteinExistence type="predicted"/>
<dbReference type="InterPro" id="IPR051556">
    <property type="entry name" value="N-term/lysine_N-AcTrnsfr"/>
</dbReference>
<accession>A0A507CR78</accession>
<feature type="domain" description="N-acetyltransferase" evidence="3">
    <location>
        <begin position="39"/>
        <end position="136"/>
    </location>
</feature>
<dbReference type="Pfam" id="PF00583">
    <property type="entry name" value="Acetyltransf_1"/>
    <property type="match status" value="1"/>
</dbReference>
<dbReference type="GO" id="GO:0007064">
    <property type="term" value="P:mitotic sister chromatid cohesion"/>
    <property type="evidence" value="ECO:0007669"/>
    <property type="project" value="TreeGrafter"/>
</dbReference>
<dbReference type="Proteomes" id="UP000320333">
    <property type="component" value="Unassembled WGS sequence"/>
</dbReference>
<name>A0A507CR78_9FUNG</name>
<dbReference type="EMBL" id="QEAP01001707">
    <property type="protein sequence ID" value="TPX41665.1"/>
    <property type="molecule type" value="Genomic_DNA"/>
</dbReference>
<organism evidence="4 5">
    <name type="scientific">Chytriomyces confervae</name>
    <dbReference type="NCBI Taxonomy" id="246404"/>
    <lineage>
        <taxon>Eukaryota</taxon>
        <taxon>Fungi</taxon>
        <taxon>Fungi incertae sedis</taxon>
        <taxon>Chytridiomycota</taxon>
        <taxon>Chytridiomycota incertae sedis</taxon>
        <taxon>Chytridiomycetes</taxon>
        <taxon>Chytridiales</taxon>
        <taxon>Chytriomycetaceae</taxon>
        <taxon>Chytriomyces</taxon>
    </lineage>
</organism>
<comment type="caution">
    <text evidence="4">The sequence shown here is derived from an EMBL/GenBank/DDBJ whole genome shotgun (WGS) entry which is preliminary data.</text>
</comment>
<dbReference type="Gene3D" id="3.40.630.30">
    <property type="match status" value="1"/>
</dbReference>
<dbReference type="GO" id="GO:0031415">
    <property type="term" value="C:NatA complex"/>
    <property type="evidence" value="ECO:0007669"/>
    <property type="project" value="TreeGrafter"/>
</dbReference>
<dbReference type="PANTHER" id="PTHR42919:SF8">
    <property type="entry name" value="N-ALPHA-ACETYLTRANSFERASE 50"/>
    <property type="match status" value="1"/>
</dbReference>
<dbReference type="SUPFAM" id="SSF55729">
    <property type="entry name" value="Acyl-CoA N-acyltransferases (Nat)"/>
    <property type="match status" value="1"/>
</dbReference>
<keyword evidence="1" id="KW-0808">Transferase</keyword>
<keyword evidence="5" id="KW-1185">Reference proteome</keyword>
<evidence type="ECO:0000313" key="5">
    <source>
        <dbReference type="Proteomes" id="UP000320333"/>
    </source>
</evidence>